<dbReference type="PANTHER" id="PTHR42834">
    <property type="entry name" value="ENDONUCLEASE/EXONUCLEASE/PHOSPHATASE FAMILY PROTEIN (AFU_ORTHOLOGUE AFUA_3G09210)"/>
    <property type="match status" value="1"/>
</dbReference>
<organism evidence="2 3">
    <name type="scientific">Heterodermia speciosa</name>
    <dbReference type="NCBI Taxonomy" id="116794"/>
    <lineage>
        <taxon>Eukaryota</taxon>
        <taxon>Fungi</taxon>
        <taxon>Dikarya</taxon>
        <taxon>Ascomycota</taxon>
        <taxon>Pezizomycotina</taxon>
        <taxon>Lecanoromycetes</taxon>
        <taxon>OSLEUM clade</taxon>
        <taxon>Lecanoromycetidae</taxon>
        <taxon>Caliciales</taxon>
        <taxon>Physciaceae</taxon>
        <taxon>Heterodermia</taxon>
    </lineage>
</organism>
<evidence type="ECO:0000313" key="2">
    <source>
        <dbReference type="EMBL" id="CAF9923153.1"/>
    </source>
</evidence>
<dbReference type="Gene3D" id="3.60.10.10">
    <property type="entry name" value="Endonuclease/exonuclease/phosphatase"/>
    <property type="match status" value="1"/>
</dbReference>
<dbReference type="InterPro" id="IPR036691">
    <property type="entry name" value="Endo/exonu/phosph_ase_sf"/>
</dbReference>
<gene>
    <name evidence="2" type="ORF">HETSPECPRED_005254</name>
</gene>
<accession>A0A8H3ILA9</accession>
<proteinExistence type="predicted"/>
<name>A0A8H3ILA9_9LECA</name>
<protein>
    <recommendedName>
        <fullName evidence="4">Endonuclease/exonuclease/phosphatase domain-containing protein</fullName>
    </recommendedName>
</protein>
<evidence type="ECO:0000313" key="3">
    <source>
        <dbReference type="Proteomes" id="UP000664521"/>
    </source>
</evidence>
<dbReference type="PANTHER" id="PTHR42834:SF1">
    <property type="entry name" value="ENDONUCLEASE_EXONUCLEASE_PHOSPHATASE FAMILY PROTEIN (AFU_ORTHOLOGUE AFUA_3G09210)"/>
    <property type="match status" value="1"/>
</dbReference>
<dbReference type="SUPFAM" id="SSF56219">
    <property type="entry name" value="DNase I-like"/>
    <property type="match status" value="1"/>
</dbReference>
<feature type="chain" id="PRO_5034738930" description="Endonuclease/exonuclease/phosphatase domain-containing protein" evidence="1">
    <location>
        <begin position="26"/>
        <end position="635"/>
    </location>
</feature>
<dbReference type="EMBL" id="CAJPDS010000032">
    <property type="protein sequence ID" value="CAF9923153.1"/>
    <property type="molecule type" value="Genomic_DNA"/>
</dbReference>
<feature type="signal peptide" evidence="1">
    <location>
        <begin position="1"/>
        <end position="25"/>
    </location>
</feature>
<evidence type="ECO:0000256" key="1">
    <source>
        <dbReference type="SAM" id="SignalP"/>
    </source>
</evidence>
<keyword evidence="3" id="KW-1185">Reference proteome</keyword>
<sequence length="635" mass="70044">MFFTRMRLCLPLVLIGMILAAGTSAITVAEINGSRYFPSFNGSVTNITGLYTSSGLGAWIRSTQPDDDESTSESINVFNLAFAENHKPGDILTFDATVSNDIKAWQINSDTIRLLYPRNVRVVSRDNPVEPVVMGALTSGLIGNKDMRPPTEEYSIFDNGNLFRTPQTTARISEVNPLLQPGQYGMDFWQSLLGELVTIRNVTALGRQAFDRPFVDPQRGHIWIYGNWPVTGQNSRGGLTVTDGDANPETILLFEASDHTKNPNNTKLGDTLTDITGIVDWFNGHYYLRPRTAPSIKSSWAPSLPPASGIKGNGRCDALSIATYNLGEFAPGDSRTPQIVKHIAINLSNPSILFLQGIMDDSGPTDDGTVSANLTLSGLTQALKDRTGIPYDFVNIDPVNNEDGGFPPGLNLRSAYLFNPSEVRLRWPNPGNSTDHNAVLPGPLLRFNPGRLYLPQIFRVSPKPLVAQWETTDGRGSFFTINMDWKSYWSEITALEQDIRPPGDWNNVEERNVKANATGSFIAQILRQDENAAIITAGDFHDFAFRQPLERFVQISGLQDLDVVSGVPEVERYTSTWSSQSGSQVQLDHMYVSPSIAEKVDRGDFEHVHLNTWAGEDTVVSDFDPSVARLNVCQS</sequence>
<reference evidence="2" key="1">
    <citation type="submission" date="2021-03" db="EMBL/GenBank/DDBJ databases">
        <authorList>
            <person name="Tagirdzhanova G."/>
        </authorList>
    </citation>
    <scope>NUCLEOTIDE SEQUENCE</scope>
</reference>
<dbReference type="Proteomes" id="UP000664521">
    <property type="component" value="Unassembled WGS sequence"/>
</dbReference>
<dbReference type="AlphaFoldDB" id="A0A8H3ILA9"/>
<comment type="caution">
    <text evidence="2">The sequence shown here is derived from an EMBL/GenBank/DDBJ whole genome shotgun (WGS) entry which is preliminary data.</text>
</comment>
<dbReference type="OrthoDB" id="47488at2759"/>
<keyword evidence="1" id="KW-0732">Signal</keyword>
<evidence type="ECO:0008006" key="4">
    <source>
        <dbReference type="Google" id="ProtNLM"/>
    </source>
</evidence>